<evidence type="ECO:0000313" key="3">
    <source>
        <dbReference type="Proteomes" id="UP001595960"/>
    </source>
</evidence>
<name>A0ABV9R6L5_9MICO</name>
<keyword evidence="1" id="KW-1133">Transmembrane helix</keyword>
<evidence type="ECO:0000313" key="2">
    <source>
        <dbReference type="EMBL" id="MFC4829373.1"/>
    </source>
</evidence>
<dbReference type="EMBL" id="JBHSJC010000001">
    <property type="protein sequence ID" value="MFC4829373.1"/>
    <property type="molecule type" value="Genomic_DNA"/>
</dbReference>
<feature type="transmembrane region" description="Helical" evidence="1">
    <location>
        <begin position="48"/>
        <end position="67"/>
    </location>
</feature>
<evidence type="ECO:0000256" key="1">
    <source>
        <dbReference type="SAM" id="Phobius"/>
    </source>
</evidence>
<gene>
    <name evidence="2" type="ORF">ACFPER_11270</name>
</gene>
<dbReference type="RefSeq" id="WP_204393032.1">
    <property type="nucleotide sequence ID" value="NZ_JAFBBW010000001.1"/>
</dbReference>
<keyword evidence="1" id="KW-0472">Membrane</keyword>
<organism evidence="2 3">
    <name type="scientific">Agromyces aurantiacus</name>
    <dbReference type="NCBI Taxonomy" id="165814"/>
    <lineage>
        <taxon>Bacteria</taxon>
        <taxon>Bacillati</taxon>
        <taxon>Actinomycetota</taxon>
        <taxon>Actinomycetes</taxon>
        <taxon>Micrococcales</taxon>
        <taxon>Microbacteriaceae</taxon>
        <taxon>Agromyces</taxon>
    </lineage>
</organism>
<keyword evidence="3" id="KW-1185">Reference proteome</keyword>
<evidence type="ECO:0008006" key="4">
    <source>
        <dbReference type="Google" id="ProtNLM"/>
    </source>
</evidence>
<keyword evidence="1" id="KW-0812">Transmembrane</keyword>
<proteinExistence type="predicted"/>
<feature type="transmembrane region" description="Helical" evidence="1">
    <location>
        <begin position="125"/>
        <end position="147"/>
    </location>
</feature>
<accession>A0ABV9R6L5</accession>
<protein>
    <recommendedName>
        <fullName evidence="4">DUF5134 domain-containing protein</fullName>
    </recommendedName>
</protein>
<sequence length="192" mass="18809">MSELAHGAMLVGALGGAACVATGRRTGLDLAASAAMLAAMADMALTRLVPPLAWTAVLAGIGIALGARLRAARDPGGLDRSPGRRSHALHRALAFIVGAWAFAAAGDASTNGPGVAGHSHGGSAAFAFIAAAVAMTAFGGWLVAVELRTARPARGIRPHGVLPGATRHAAEAASTTVMLAAMAAPGVLAALG</sequence>
<feature type="transmembrane region" description="Helical" evidence="1">
    <location>
        <begin position="88"/>
        <end position="105"/>
    </location>
</feature>
<comment type="caution">
    <text evidence="2">The sequence shown here is derived from an EMBL/GenBank/DDBJ whole genome shotgun (WGS) entry which is preliminary data.</text>
</comment>
<reference evidence="3" key="1">
    <citation type="journal article" date="2019" name="Int. J. Syst. Evol. Microbiol.">
        <title>The Global Catalogue of Microorganisms (GCM) 10K type strain sequencing project: providing services to taxonomists for standard genome sequencing and annotation.</title>
        <authorList>
            <consortium name="The Broad Institute Genomics Platform"/>
            <consortium name="The Broad Institute Genome Sequencing Center for Infectious Disease"/>
            <person name="Wu L."/>
            <person name="Ma J."/>
        </authorList>
    </citation>
    <scope>NUCLEOTIDE SEQUENCE [LARGE SCALE GENOMIC DNA]</scope>
    <source>
        <strain evidence="3">CGMCC 1.12192</strain>
    </source>
</reference>
<dbReference type="Proteomes" id="UP001595960">
    <property type="component" value="Unassembled WGS sequence"/>
</dbReference>